<feature type="region of interest" description="Disordered" evidence="3">
    <location>
        <begin position="1"/>
        <end position="26"/>
    </location>
</feature>
<dbReference type="CDD" id="cd02440">
    <property type="entry name" value="AdoMet_MTases"/>
    <property type="match status" value="1"/>
</dbReference>
<comment type="caution">
    <text evidence="4">The sequence shown here is derived from an EMBL/GenBank/DDBJ whole genome shotgun (WGS) entry which is preliminary data.</text>
</comment>
<dbReference type="PANTHER" id="PTHR43619">
    <property type="entry name" value="S-ADENOSYL-L-METHIONINE-DEPENDENT METHYLTRANSFERASE YKTD-RELATED"/>
    <property type="match status" value="1"/>
</dbReference>
<sequence>MTDPLGEQASPTARESSGILGLGRSGGQRSAEMLAGIRAELMPTPEYIAMARPTGRVIGGMLLRLARGDQPKINVVIARPEAYRHLIAQTLRDKPGAHYVELASGFLPRPWQLAREFPQLRVTEVDLPEVIAEKQRRFARAKLTLPPNLRMRSADLGAVPLAEVLAGERADVITAEGLLGYFPLEKVQFIAAGVRQSLKAGGVFIADIATKETIAELSTGKGVQALAIFRRNAGSWLGVLDDPAHAQRLFGAVGYSRVETYKMPELAERLPHVPKPVANATLFVIAHN</sequence>
<proteinExistence type="predicted"/>
<dbReference type="PANTHER" id="PTHR43619:SF2">
    <property type="entry name" value="S-ADENOSYL-L-METHIONINE-DEPENDENT METHYLTRANSFERASES SUPERFAMILY PROTEIN"/>
    <property type="match status" value="1"/>
</dbReference>
<accession>A0A2M8PEF0</accession>
<dbReference type="InterPro" id="IPR007213">
    <property type="entry name" value="Ppm1/Ppm2/Tcmp"/>
</dbReference>
<dbReference type="Gene3D" id="3.40.50.150">
    <property type="entry name" value="Vaccinia Virus protein VP39"/>
    <property type="match status" value="1"/>
</dbReference>
<keyword evidence="2" id="KW-0808">Transferase</keyword>
<dbReference type="InterPro" id="IPR029063">
    <property type="entry name" value="SAM-dependent_MTases_sf"/>
</dbReference>
<name>A0A2M8PEF0_9CHLR</name>
<evidence type="ECO:0000313" key="4">
    <source>
        <dbReference type="EMBL" id="PJF35934.1"/>
    </source>
</evidence>
<dbReference type="SUPFAM" id="SSF53335">
    <property type="entry name" value="S-adenosyl-L-methionine-dependent methyltransferases"/>
    <property type="match status" value="1"/>
</dbReference>
<dbReference type="AlphaFoldDB" id="A0A2M8PEF0"/>
<dbReference type="GO" id="GO:0008168">
    <property type="term" value="F:methyltransferase activity"/>
    <property type="evidence" value="ECO:0007669"/>
    <property type="project" value="UniProtKB-KW"/>
</dbReference>
<evidence type="ECO:0000256" key="3">
    <source>
        <dbReference type="SAM" id="MobiDB-lite"/>
    </source>
</evidence>
<dbReference type="Pfam" id="PF04072">
    <property type="entry name" value="LCM"/>
    <property type="match status" value="1"/>
</dbReference>
<reference evidence="4 5" key="1">
    <citation type="submission" date="2017-11" db="EMBL/GenBank/DDBJ databases">
        <title>Evolution of Phototrophy in the Chloroflexi Phylum Driven by Horizontal Gene Transfer.</title>
        <authorList>
            <person name="Ward L.M."/>
            <person name="Hemp J."/>
            <person name="Shih P.M."/>
            <person name="Mcglynn S.E."/>
            <person name="Fischer W."/>
        </authorList>
    </citation>
    <scope>NUCLEOTIDE SEQUENCE [LARGE SCALE GENOMIC DNA]</scope>
    <source>
        <strain evidence="4">JP3_13</strain>
    </source>
</reference>
<dbReference type="GO" id="GO:0032259">
    <property type="term" value="P:methylation"/>
    <property type="evidence" value="ECO:0007669"/>
    <property type="project" value="UniProtKB-KW"/>
</dbReference>
<evidence type="ECO:0000256" key="2">
    <source>
        <dbReference type="ARBA" id="ARBA00022679"/>
    </source>
</evidence>
<evidence type="ECO:0000256" key="1">
    <source>
        <dbReference type="ARBA" id="ARBA00022603"/>
    </source>
</evidence>
<gene>
    <name evidence="4" type="ORF">CUN49_07975</name>
</gene>
<evidence type="ECO:0000313" key="5">
    <source>
        <dbReference type="Proteomes" id="UP000229681"/>
    </source>
</evidence>
<dbReference type="EMBL" id="PGTM01000094">
    <property type="protein sequence ID" value="PJF35934.1"/>
    <property type="molecule type" value="Genomic_DNA"/>
</dbReference>
<dbReference type="Proteomes" id="UP000229681">
    <property type="component" value="Unassembled WGS sequence"/>
</dbReference>
<keyword evidence="1" id="KW-0489">Methyltransferase</keyword>
<evidence type="ECO:0008006" key="6">
    <source>
        <dbReference type="Google" id="ProtNLM"/>
    </source>
</evidence>
<organism evidence="4 5">
    <name type="scientific">Candidatus Thermofonsia Clade 1 bacterium</name>
    <dbReference type="NCBI Taxonomy" id="2364210"/>
    <lineage>
        <taxon>Bacteria</taxon>
        <taxon>Bacillati</taxon>
        <taxon>Chloroflexota</taxon>
        <taxon>Candidatus Thermofontia</taxon>
        <taxon>Candidatus Thermofonsia Clade 1</taxon>
    </lineage>
</organism>
<protein>
    <recommendedName>
        <fullName evidence="6">Methyltransferase</fullName>
    </recommendedName>
</protein>